<dbReference type="GO" id="GO:0004806">
    <property type="term" value="F:triacylglycerol lipase activity"/>
    <property type="evidence" value="ECO:0007669"/>
    <property type="project" value="InterPro"/>
</dbReference>
<proteinExistence type="predicted"/>
<accession>A0AAU7DWT7</accession>
<keyword evidence="1" id="KW-1133">Transmembrane helix</keyword>
<dbReference type="InterPro" id="IPR029058">
    <property type="entry name" value="AB_hydrolase_fold"/>
</dbReference>
<dbReference type="InterPro" id="IPR005152">
    <property type="entry name" value="Lipase_secreted"/>
</dbReference>
<dbReference type="AlphaFoldDB" id="A0AAU7DWT7"/>
<dbReference type="SUPFAM" id="SSF53474">
    <property type="entry name" value="alpha/beta-Hydrolases"/>
    <property type="match status" value="1"/>
</dbReference>
<feature type="transmembrane region" description="Helical" evidence="1">
    <location>
        <begin position="64"/>
        <end position="83"/>
    </location>
</feature>
<dbReference type="GO" id="GO:0016042">
    <property type="term" value="P:lipid catabolic process"/>
    <property type="evidence" value="ECO:0007669"/>
    <property type="project" value="InterPro"/>
</dbReference>
<keyword evidence="1" id="KW-0812">Transmembrane</keyword>
<feature type="transmembrane region" description="Helical" evidence="1">
    <location>
        <begin position="35"/>
        <end position="52"/>
    </location>
</feature>
<keyword evidence="1" id="KW-0472">Membrane</keyword>
<evidence type="ECO:0000313" key="2">
    <source>
        <dbReference type="EMBL" id="XBH21515.1"/>
    </source>
</evidence>
<feature type="transmembrane region" description="Helical" evidence="1">
    <location>
        <begin position="89"/>
        <end position="108"/>
    </location>
</feature>
<dbReference type="PANTHER" id="PTHR34853:SF1">
    <property type="entry name" value="LIPASE 5"/>
    <property type="match status" value="1"/>
</dbReference>
<feature type="transmembrane region" description="Helical" evidence="1">
    <location>
        <begin position="129"/>
        <end position="149"/>
    </location>
</feature>
<feature type="transmembrane region" description="Helical" evidence="1">
    <location>
        <begin position="155"/>
        <end position="176"/>
    </location>
</feature>
<organism evidence="2">
    <name type="scientific">Jonesiaceae bacterium BS-20</name>
    <dbReference type="NCBI Taxonomy" id="3120821"/>
    <lineage>
        <taxon>Bacteria</taxon>
        <taxon>Bacillati</taxon>
        <taxon>Actinomycetota</taxon>
        <taxon>Actinomycetes</taxon>
        <taxon>Micrococcales</taxon>
        <taxon>Jonesiaceae</taxon>
    </lineage>
</organism>
<dbReference type="PANTHER" id="PTHR34853">
    <property type="match status" value="1"/>
</dbReference>
<dbReference type="Gene3D" id="3.40.50.1820">
    <property type="entry name" value="alpha/beta hydrolase"/>
    <property type="match status" value="2"/>
</dbReference>
<feature type="transmembrane region" description="Helical" evidence="1">
    <location>
        <begin position="197"/>
        <end position="221"/>
    </location>
</feature>
<sequence>MPQTPTAVRFWFALASAPVLGALGTYLAFHPFLHQGWFIALAGAGLVLVSLLTTAKVVVQQPSYLLATISVFLGSYGLALWMFPTQASIWAAIFMLASLVFNGISRIVPVVRAKFDQPLPGKLGRAGGLFLGFTSLLFAVLVYVWPLLFVGLVELIFGLWFLVQAVRSLIFARRCYRAQKLSLAAELRPVAGHNSGSGAVLWGSFGILSGAALVLVTGILLSGDTKTEPDDFYQVSGSLPATAGQLIKYEPLADRAGGSGLAEGLTGWRILYTTTSDRGEITVASGTVVVNPEEAVQGQPILAIAHGTTGIVPACAPSLAPKPLDGGATAATEQMADLGWAAVTSDYVGLGTPGPHPYLVGPPAAYNVLDAALAAQQLPGLDLSDDTVLWGHSQGGHGALWSAGLASRYAPSLNVLGVAALAPATDLFELAINVKDSAPGKIVSAYIAGAWQEVYPELGVEDYLRRDYQHTIDQVAQNCFSGLDSLASITRTSQMSGAVFADDAFDPAGPVAAKLRENSVSPQTSGPIDVPVLIAQGEADSLVLASMQDGWVTKMCAAEQGLEYRTYPGLDHMPLVDSDSPLTPQLVQWTQDRLAGKPARSTC</sequence>
<dbReference type="Pfam" id="PF03583">
    <property type="entry name" value="LIP"/>
    <property type="match status" value="1"/>
</dbReference>
<dbReference type="EMBL" id="CP146203">
    <property type="protein sequence ID" value="XBH21515.1"/>
    <property type="molecule type" value="Genomic_DNA"/>
</dbReference>
<name>A0AAU7DWT7_9MICO</name>
<evidence type="ECO:0000256" key="1">
    <source>
        <dbReference type="SAM" id="Phobius"/>
    </source>
</evidence>
<gene>
    <name evidence="2" type="ORF">V5R04_15095</name>
</gene>
<protein>
    <submittedName>
        <fullName evidence="2">Lipase family protein</fullName>
    </submittedName>
</protein>
<feature type="transmembrane region" description="Helical" evidence="1">
    <location>
        <begin position="7"/>
        <end position="29"/>
    </location>
</feature>
<reference evidence="2" key="1">
    <citation type="submission" date="2024-02" db="EMBL/GenBank/DDBJ databases">
        <title>Tomenella chthoni gen. nov. sp. nov., a member of the family Jonesiaceae isolated from bat guano.</title>
        <authorList>
            <person name="Miller S.L."/>
            <person name="King J."/>
            <person name="Sankaranarayanan K."/>
            <person name="Lawson P.A."/>
        </authorList>
    </citation>
    <scope>NUCLEOTIDE SEQUENCE</scope>
    <source>
        <strain evidence="2">BS-20</strain>
    </source>
</reference>